<dbReference type="Proteomes" id="UP001054252">
    <property type="component" value="Unassembled WGS sequence"/>
</dbReference>
<comment type="caution">
    <text evidence="2">The sequence shown here is derived from an EMBL/GenBank/DDBJ whole genome shotgun (WGS) entry which is preliminary data.</text>
</comment>
<name>A0AAV5J9L7_9ROSI</name>
<keyword evidence="3" id="KW-1185">Reference proteome</keyword>
<dbReference type="PANTHER" id="PTHR33116">
    <property type="entry name" value="REVERSE TRANSCRIPTASE ZINC-BINDING DOMAIN-CONTAINING PROTEIN-RELATED-RELATED"/>
    <property type="match status" value="1"/>
</dbReference>
<dbReference type="PANTHER" id="PTHR33116:SF75">
    <property type="entry name" value="RIBONUCLEASE H PROTEIN"/>
    <property type="match status" value="1"/>
</dbReference>
<dbReference type="EMBL" id="BPVZ01000030">
    <property type="protein sequence ID" value="GKV09411.1"/>
    <property type="molecule type" value="Genomic_DNA"/>
</dbReference>
<dbReference type="Pfam" id="PF13966">
    <property type="entry name" value="zf-RVT"/>
    <property type="match status" value="1"/>
</dbReference>
<protein>
    <recommendedName>
        <fullName evidence="1">Reverse transcriptase zinc-binding domain-containing protein</fullName>
    </recommendedName>
</protein>
<dbReference type="AlphaFoldDB" id="A0AAV5J9L7"/>
<proteinExistence type="predicted"/>
<gene>
    <name evidence="2" type="ORF">SLEP1_g20919</name>
</gene>
<feature type="domain" description="Reverse transcriptase zinc-binding" evidence="1">
    <location>
        <begin position="281"/>
        <end position="370"/>
    </location>
</feature>
<organism evidence="2 3">
    <name type="scientific">Rubroshorea leprosula</name>
    <dbReference type="NCBI Taxonomy" id="152421"/>
    <lineage>
        <taxon>Eukaryota</taxon>
        <taxon>Viridiplantae</taxon>
        <taxon>Streptophyta</taxon>
        <taxon>Embryophyta</taxon>
        <taxon>Tracheophyta</taxon>
        <taxon>Spermatophyta</taxon>
        <taxon>Magnoliopsida</taxon>
        <taxon>eudicotyledons</taxon>
        <taxon>Gunneridae</taxon>
        <taxon>Pentapetalae</taxon>
        <taxon>rosids</taxon>
        <taxon>malvids</taxon>
        <taxon>Malvales</taxon>
        <taxon>Dipterocarpaceae</taxon>
        <taxon>Rubroshorea</taxon>
    </lineage>
</organism>
<dbReference type="InterPro" id="IPR026960">
    <property type="entry name" value="RVT-Znf"/>
</dbReference>
<evidence type="ECO:0000313" key="2">
    <source>
        <dbReference type="EMBL" id="GKV09411.1"/>
    </source>
</evidence>
<accession>A0AAV5J9L7</accession>
<evidence type="ECO:0000259" key="1">
    <source>
        <dbReference type="Pfam" id="PF13966"/>
    </source>
</evidence>
<evidence type="ECO:0000313" key="3">
    <source>
        <dbReference type="Proteomes" id="UP001054252"/>
    </source>
</evidence>
<sequence>MMKTIGGKPGRKEFWVPVVNKFRAKLAVWKSAMLSVGGRITLLNSVLSSLPTFYMSLFLMPSCVVSELISIQRGFLWGGAEMKRKIPWVNWELVCCSKMKGGLGVPDLRRRNWALLGKWWARLGDGVENFWKQVVREKYYGGRREVDITGVESGRVSKIWSDVVKIGGLSAGLRNLLVKGFRWEVGDGKRVGFWREIWVGDKSLRDLFPRLYELAVKKEGLASEMGDWEEDRWRWNMEWRRERKGRVRDEEDGLWELLGGVQLKKGKEDHWWWIHGLDGQYVVKTAYEALAPVKCTLADQFCKMIWCRLVPSKVGFFGWRLCLDRLPTKVNLQKRGVVLQEESLMCGLCDGVVEEANHLFCTCKEAWSVWGNVLHWWGMEAVFPNTVDGVAEFFLHGLGRIVGKEIGACVFLAVTWNYRYPICEPRHDKPPGSTERRKSTQYLFLQP</sequence>
<reference evidence="2 3" key="1">
    <citation type="journal article" date="2021" name="Commun. Biol.">
        <title>The genome of Shorea leprosula (Dipterocarpaceae) highlights the ecological relevance of drought in aseasonal tropical rainforests.</title>
        <authorList>
            <person name="Ng K.K.S."/>
            <person name="Kobayashi M.J."/>
            <person name="Fawcett J.A."/>
            <person name="Hatakeyama M."/>
            <person name="Paape T."/>
            <person name="Ng C.H."/>
            <person name="Ang C.C."/>
            <person name="Tnah L.H."/>
            <person name="Lee C.T."/>
            <person name="Nishiyama T."/>
            <person name="Sese J."/>
            <person name="O'Brien M.J."/>
            <person name="Copetti D."/>
            <person name="Mohd Noor M.I."/>
            <person name="Ong R.C."/>
            <person name="Putra M."/>
            <person name="Sireger I.Z."/>
            <person name="Indrioko S."/>
            <person name="Kosugi Y."/>
            <person name="Izuno A."/>
            <person name="Isagi Y."/>
            <person name="Lee S.L."/>
            <person name="Shimizu K.K."/>
        </authorList>
    </citation>
    <scope>NUCLEOTIDE SEQUENCE [LARGE SCALE GENOMIC DNA]</scope>
    <source>
        <strain evidence="2">214</strain>
    </source>
</reference>